<dbReference type="Pfam" id="PF01061">
    <property type="entry name" value="ABC2_membrane"/>
    <property type="match status" value="2"/>
</dbReference>
<evidence type="ECO:0000256" key="7">
    <source>
        <dbReference type="ARBA" id="ARBA00022989"/>
    </source>
</evidence>
<dbReference type="PROSITE" id="PS00211">
    <property type="entry name" value="ABC_TRANSPORTER_1"/>
    <property type="match status" value="1"/>
</dbReference>
<organism evidence="13 14">
    <name type="scientific">Lithohypha guttulata</name>
    <dbReference type="NCBI Taxonomy" id="1690604"/>
    <lineage>
        <taxon>Eukaryota</taxon>
        <taxon>Fungi</taxon>
        <taxon>Dikarya</taxon>
        <taxon>Ascomycota</taxon>
        <taxon>Pezizomycotina</taxon>
        <taxon>Eurotiomycetes</taxon>
        <taxon>Chaetothyriomycetidae</taxon>
        <taxon>Chaetothyriales</taxon>
        <taxon>Trichomeriaceae</taxon>
        <taxon>Lithohypha</taxon>
    </lineage>
</organism>
<feature type="transmembrane region" description="Helical" evidence="11">
    <location>
        <begin position="1327"/>
        <end position="1348"/>
    </location>
</feature>
<dbReference type="InterPro" id="IPR017871">
    <property type="entry name" value="ABC_transporter-like_CS"/>
</dbReference>
<keyword evidence="5" id="KW-0547">Nucleotide-binding</keyword>
<keyword evidence="14" id="KW-1185">Reference proteome</keyword>
<evidence type="ECO:0000256" key="5">
    <source>
        <dbReference type="ARBA" id="ARBA00022741"/>
    </source>
</evidence>
<name>A0AAN7T2Z7_9EURO</name>
<dbReference type="InterPro" id="IPR003593">
    <property type="entry name" value="AAA+_ATPase"/>
</dbReference>
<feature type="region of interest" description="Disordered" evidence="10">
    <location>
        <begin position="24"/>
        <end position="63"/>
    </location>
</feature>
<feature type="transmembrane region" description="Helical" evidence="11">
    <location>
        <begin position="1354"/>
        <end position="1375"/>
    </location>
</feature>
<keyword evidence="7 11" id="KW-1133">Transmembrane helix</keyword>
<feature type="transmembrane region" description="Helical" evidence="11">
    <location>
        <begin position="1219"/>
        <end position="1236"/>
    </location>
</feature>
<dbReference type="Proteomes" id="UP001309876">
    <property type="component" value="Unassembled WGS sequence"/>
</dbReference>
<proteinExistence type="inferred from homology"/>
<dbReference type="FunFam" id="3.40.50.300:FF:000054">
    <property type="entry name" value="ABC multidrug transporter atrF"/>
    <property type="match status" value="1"/>
</dbReference>
<feature type="transmembrane region" description="Helical" evidence="11">
    <location>
        <begin position="1248"/>
        <end position="1266"/>
    </location>
</feature>
<comment type="similarity">
    <text evidence="2">Belongs to the ABC transporter superfamily. ABCG family. PDR (TC 3.A.1.205) subfamily.</text>
</comment>
<dbReference type="Pfam" id="PF19055">
    <property type="entry name" value="ABC2_membrane_7"/>
    <property type="match status" value="1"/>
</dbReference>
<dbReference type="Pfam" id="PF06422">
    <property type="entry name" value="PDR_CDR"/>
    <property type="match status" value="1"/>
</dbReference>
<feature type="domain" description="ABC transporter" evidence="12">
    <location>
        <begin position="878"/>
        <end position="1120"/>
    </location>
</feature>
<evidence type="ECO:0000313" key="14">
    <source>
        <dbReference type="Proteomes" id="UP001309876"/>
    </source>
</evidence>
<dbReference type="CDD" id="cd03232">
    <property type="entry name" value="ABCG_PDR_domain2"/>
    <property type="match status" value="1"/>
</dbReference>
<dbReference type="GO" id="GO:0005524">
    <property type="term" value="F:ATP binding"/>
    <property type="evidence" value="ECO:0007669"/>
    <property type="project" value="UniProtKB-KW"/>
</dbReference>
<dbReference type="InterPro" id="IPR034003">
    <property type="entry name" value="ABCG_PDR_2"/>
</dbReference>
<keyword evidence="8 11" id="KW-0472">Membrane</keyword>
<evidence type="ECO:0000256" key="11">
    <source>
        <dbReference type="SAM" id="Phobius"/>
    </source>
</evidence>
<evidence type="ECO:0000256" key="4">
    <source>
        <dbReference type="ARBA" id="ARBA00022692"/>
    </source>
</evidence>
<feature type="transmembrane region" description="Helical" evidence="11">
    <location>
        <begin position="588"/>
        <end position="614"/>
    </location>
</feature>
<dbReference type="Pfam" id="PF00005">
    <property type="entry name" value="ABC_tran"/>
    <property type="match status" value="2"/>
</dbReference>
<evidence type="ECO:0000256" key="2">
    <source>
        <dbReference type="ARBA" id="ARBA00006012"/>
    </source>
</evidence>
<evidence type="ECO:0000259" key="12">
    <source>
        <dbReference type="PROSITE" id="PS50893"/>
    </source>
</evidence>
<dbReference type="PANTHER" id="PTHR19241">
    <property type="entry name" value="ATP-BINDING CASSETTE TRANSPORTER"/>
    <property type="match status" value="1"/>
</dbReference>
<feature type="coiled-coil region" evidence="9">
    <location>
        <begin position="486"/>
        <end position="520"/>
    </location>
</feature>
<dbReference type="InterPro" id="IPR003439">
    <property type="entry name" value="ABC_transporter-like_ATP-bd"/>
</dbReference>
<feature type="transmembrane region" description="Helical" evidence="11">
    <location>
        <begin position="694"/>
        <end position="716"/>
    </location>
</feature>
<dbReference type="InterPro" id="IPR010929">
    <property type="entry name" value="PDR_CDR_ABC"/>
</dbReference>
<dbReference type="GO" id="GO:0016020">
    <property type="term" value="C:membrane"/>
    <property type="evidence" value="ECO:0007669"/>
    <property type="project" value="UniProtKB-SubCell"/>
</dbReference>
<feature type="transmembrane region" description="Helical" evidence="11">
    <location>
        <begin position="552"/>
        <end position="573"/>
    </location>
</feature>
<dbReference type="InterPro" id="IPR013525">
    <property type="entry name" value="ABC2_TM"/>
</dbReference>
<feature type="transmembrane region" description="Helical" evidence="11">
    <location>
        <begin position="800"/>
        <end position="817"/>
    </location>
</feature>
<dbReference type="InterPro" id="IPR034001">
    <property type="entry name" value="ABCG_PDR_1"/>
</dbReference>
<gene>
    <name evidence="13" type="primary">SNQ2_1</name>
    <name evidence="13" type="ORF">LTR05_002771</name>
</gene>
<protein>
    <submittedName>
        <fullName evidence="13">ATP-binding cassette transporter snq2</fullName>
    </submittedName>
</protein>
<dbReference type="Gene3D" id="3.40.50.300">
    <property type="entry name" value="P-loop containing nucleotide triphosphate hydrolases"/>
    <property type="match status" value="2"/>
</dbReference>
<dbReference type="FunFam" id="3.40.50.300:FF:001010">
    <property type="entry name" value="ABC multidrug transporter (Eurofung)"/>
    <property type="match status" value="1"/>
</dbReference>
<keyword evidence="3" id="KW-0813">Transport</keyword>
<feature type="transmembrane region" description="Helical" evidence="11">
    <location>
        <begin position="722"/>
        <end position="741"/>
    </location>
</feature>
<evidence type="ECO:0000256" key="10">
    <source>
        <dbReference type="SAM" id="MobiDB-lite"/>
    </source>
</evidence>
<evidence type="ECO:0000256" key="1">
    <source>
        <dbReference type="ARBA" id="ARBA00004141"/>
    </source>
</evidence>
<comment type="caution">
    <text evidence="13">The sequence shown here is derived from an EMBL/GenBank/DDBJ whole genome shotgun (WGS) entry which is preliminary data.</text>
</comment>
<keyword evidence="9" id="KW-0175">Coiled coil</keyword>
<dbReference type="GO" id="GO:0016887">
    <property type="term" value="F:ATP hydrolysis activity"/>
    <property type="evidence" value="ECO:0007669"/>
    <property type="project" value="InterPro"/>
</dbReference>
<comment type="subcellular location">
    <subcellularLocation>
        <location evidence="1">Membrane</location>
        <topology evidence="1">Multi-pass membrane protein</topology>
    </subcellularLocation>
</comment>
<dbReference type="SUPFAM" id="SSF52540">
    <property type="entry name" value="P-loop containing nucleoside triphosphate hydrolases"/>
    <property type="match status" value="2"/>
</dbReference>
<dbReference type="SMART" id="SM00382">
    <property type="entry name" value="AAA"/>
    <property type="match status" value="2"/>
</dbReference>
<dbReference type="Pfam" id="PF14510">
    <property type="entry name" value="ABC_trans_N"/>
    <property type="match status" value="1"/>
</dbReference>
<evidence type="ECO:0000313" key="13">
    <source>
        <dbReference type="EMBL" id="KAK5088551.1"/>
    </source>
</evidence>
<reference evidence="13 14" key="1">
    <citation type="submission" date="2023-08" db="EMBL/GenBank/DDBJ databases">
        <title>Black Yeasts Isolated from many extreme environments.</title>
        <authorList>
            <person name="Coleine C."/>
            <person name="Stajich J.E."/>
            <person name="Selbmann L."/>
        </authorList>
    </citation>
    <scope>NUCLEOTIDE SEQUENCE [LARGE SCALE GENOMIC DNA]</scope>
    <source>
        <strain evidence="13 14">CCFEE 5910</strain>
    </source>
</reference>
<dbReference type="EMBL" id="JAVRRJ010000002">
    <property type="protein sequence ID" value="KAK5088551.1"/>
    <property type="molecule type" value="Genomic_DNA"/>
</dbReference>
<dbReference type="InterPro" id="IPR027417">
    <property type="entry name" value="P-loop_NTPase"/>
</dbReference>
<dbReference type="InterPro" id="IPR043926">
    <property type="entry name" value="ABCG_dom"/>
</dbReference>
<feature type="transmembrane region" description="Helical" evidence="11">
    <location>
        <begin position="1480"/>
        <end position="1501"/>
    </location>
</feature>
<keyword evidence="6 13" id="KW-0067">ATP-binding</keyword>
<keyword evidence="4 11" id="KW-0812">Transmembrane</keyword>
<dbReference type="CDD" id="cd03233">
    <property type="entry name" value="ABCG_PDR_domain1"/>
    <property type="match status" value="1"/>
</dbReference>
<feature type="transmembrane region" description="Helical" evidence="11">
    <location>
        <begin position="1286"/>
        <end position="1315"/>
    </location>
</feature>
<evidence type="ECO:0000256" key="3">
    <source>
        <dbReference type="ARBA" id="ARBA00022448"/>
    </source>
</evidence>
<feature type="transmembrane region" description="Helical" evidence="11">
    <location>
        <begin position="626"/>
        <end position="655"/>
    </location>
</feature>
<feature type="transmembrane region" description="Helical" evidence="11">
    <location>
        <begin position="661"/>
        <end position="682"/>
    </location>
</feature>
<evidence type="ECO:0000256" key="9">
    <source>
        <dbReference type="SAM" id="Coils"/>
    </source>
</evidence>
<evidence type="ECO:0000256" key="8">
    <source>
        <dbReference type="ARBA" id="ARBA00023136"/>
    </source>
</evidence>
<feature type="domain" description="ABC transporter" evidence="12">
    <location>
        <begin position="190"/>
        <end position="441"/>
    </location>
</feature>
<evidence type="ECO:0000256" key="6">
    <source>
        <dbReference type="ARBA" id="ARBA00022840"/>
    </source>
</evidence>
<dbReference type="PROSITE" id="PS50893">
    <property type="entry name" value="ABC_TRANSPORTER_2"/>
    <property type="match status" value="2"/>
</dbReference>
<accession>A0AAN7T2Z7</accession>
<dbReference type="InterPro" id="IPR029481">
    <property type="entry name" value="ABC_trans_N"/>
</dbReference>
<dbReference type="GO" id="GO:0140359">
    <property type="term" value="F:ABC-type transporter activity"/>
    <property type="evidence" value="ECO:0007669"/>
    <property type="project" value="InterPro"/>
</dbReference>
<sequence>MAAHIVHETTEAVDKALQLNHPSEQHGATANDHIQEETSPNADSTDSDSIEDAQPVDHEKQSHYLKVTNSRGSVRTTSGVDVEQAERDFANLSRELSQEHHRRMSRVTSRASNIKGSHDIEKAVTSTSRATRDDWSLEDVLRGNREAELDAGIKPKQIGVLWENLTVRGLGGVKIFVKVFPEAFVDTFYGNIKNLLGFGKKGNEFNILKNFRGVAKPGEMVLVLGRPGSGCTTFLRTITNQRIGYTGIDGEVLYGPFDAKTFEKYFRGEATYNQEDDVHHPTLTVGQTLGFALDVKTPGKRPAGMSKKDFKDKVVALLLKMFNIEHTRNTIVGNAFTRGISGGERKRVSIAEMMVTGSTVCAWDNSTRGLDSSTASDFAKSLRIMTNIYKTTTFVSLYQASETIYKQFDKVMVIDSGRQVFFGPTSEARVYFESLGFAPKPRQTTPDYLTGCTDEYEREYAQGRSPENAPSTPDGLVEAFDKSKLSDALRTEMDNYREDLEKQKQIYENFQVAHREAKRKYTGSKSVYSVPYYLQIWALMQRQFILKWQDRFTLTTSWGTSIIIAIVIGTVWFKQPETSAGAFTRGGALFIAFLFNAFNAFAELAACFLGRGIVNKHRAYTFHRPSALWIGQLAVDTIFASVQILIFSIIVYFMAGLVLNAGAFFTFYLIIVLGYLCMTLFFRTLGVLSADFDVAIKWAALIITFFVVTSGYLIQWQSQQVWLRWIYYINVMGLGFSALMANEFKFLSMRCTSESLIPTGPGYTDLQHQVCTLPGSQAGSDIVSGTNYIEAGFSYSPSDLWRNVGIILALIAFFLFINATVGELLRFGAGGRTITFFARENSETKKLNQELEGRKQRRLNKSSIDESSKLNITSKSVLTWEGLNYDVPVPGGTKRLLSDIDGYVRPGELTALMGASGAGKTTLLDVLAARKNIGTITGDILIDGTKPGIAFQRGTSYAEQLDVHESTATVREALRFSADLRQPYEVPKEEKHAYVEEILSLLEMESLADAIIGSPESGLSVEERKRVTIGVELAAKPELLLFLDEPTSGLDSQSAFNIVRFLRKLAAAGQAILCTIHQPNSALFEQFDRLLLLQRGGECVYQGPVGEDAVTLLEYLARHGAFCPEDMNPAEFMLDAIGAGIAPRIGDKDWGEIWRESDEQAAIKHDIVAMKDQRMKEIAAEPKLPEKEYASPLWHQIRIVSWRTHLSFWRSPQYGYTRWFNQVIIALITGLAFLQLNDSRASLQYRVFVIFQATVVPALILAQVEIKYDLARLIYYREAAAKAYRQFPFAFAMVCAEMPYTIFCTISFFLPIYYLPGLQGASDRAGYQFFIIFILEVFSTTLGQTIAALTPSSFISSLLNPFAIVIFALFCGVTIPKPQIPKFWRVWLYELNPVTRLVSGMVTTELQGRQVVCTPNEFNSFPAPPSTTCGEYMANFFAAGGAGYIQDPGSSGTCNYCAFATGEEFYRPFGLSYDDRWRDLGILAAFIGSNLFLLFLGSRYLNFNRR</sequence>